<evidence type="ECO:0000313" key="2">
    <source>
        <dbReference type="Proteomes" id="UP001060919"/>
    </source>
</evidence>
<keyword evidence="2" id="KW-1185">Reference proteome</keyword>
<reference evidence="1" key="1">
    <citation type="submission" date="2022-09" db="EMBL/GenBank/DDBJ databases">
        <title>Aureispira anguillicida sp. nov., isolated from Leptocephalus of Japanese eel Anguilla japonica.</title>
        <authorList>
            <person name="Yuasa K."/>
            <person name="Mekata T."/>
            <person name="Ikunari K."/>
        </authorList>
    </citation>
    <scope>NUCLEOTIDE SEQUENCE</scope>
    <source>
        <strain evidence="1">EL160426</strain>
    </source>
</reference>
<dbReference type="KEGG" id="aup:AsAng_0032190"/>
<name>A0A915YGD4_9BACT</name>
<dbReference type="AlphaFoldDB" id="A0A915YGD4"/>
<evidence type="ECO:0008006" key="3">
    <source>
        <dbReference type="Google" id="ProtNLM"/>
    </source>
</evidence>
<dbReference type="EMBL" id="AP026867">
    <property type="protein sequence ID" value="BDS12496.1"/>
    <property type="molecule type" value="Genomic_DNA"/>
</dbReference>
<proteinExistence type="predicted"/>
<dbReference type="PROSITE" id="PS51257">
    <property type="entry name" value="PROKAR_LIPOPROTEIN"/>
    <property type="match status" value="1"/>
</dbReference>
<protein>
    <recommendedName>
        <fullName evidence="3">Lipoprotein</fullName>
    </recommendedName>
</protein>
<dbReference type="RefSeq" id="WP_264793562.1">
    <property type="nucleotide sequence ID" value="NZ_AP026867.1"/>
</dbReference>
<accession>A0A915YGD4</accession>
<gene>
    <name evidence="1" type="ORF">AsAng_0032190</name>
</gene>
<sequence>MKYILYTILLLLVGACTSDRNPQTEAVVFNSPLVFKMDYANLDLNKTQQFSDFERLFAATNSIRLDNIEVLNQGQTVYDFNQNLGDIVITKEKNNQYLILEHYIIPIGSVYGKFALLKYRLDPKKGTIERDQEFKPQLAIYKYWSNHVVKEYDSYLSDTSFTTQYIEKVPFRAFETMRFLMFNLTLATVLEDCQDCEDRMKRITKDYSFVESKEYFEQNLFVCNTILSKTRD</sequence>
<dbReference type="Proteomes" id="UP001060919">
    <property type="component" value="Chromosome"/>
</dbReference>
<evidence type="ECO:0000313" key="1">
    <source>
        <dbReference type="EMBL" id="BDS12496.1"/>
    </source>
</evidence>
<organism evidence="1 2">
    <name type="scientific">Aureispira anguillae</name>
    <dbReference type="NCBI Taxonomy" id="2864201"/>
    <lineage>
        <taxon>Bacteria</taxon>
        <taxon>Pseudomonadati</taxon>
        <taxon>Bacteroidota</taxon>
        <taxon>Saprospiria</taxon>
        <taxon>Saprospirales</taxon>
        <taxon>Saprospiraceae</taxon>
        <taxon>Aureispira</taxon>
    </lineage>
</organism>